<sequence length="132" mass="13742">CRKSTMKLPTLLICIGLLVSCLDSSSALFFKALKGLYGGHRSYGGYGGGGYGSGYYGGGGYGSGYYGGGGYGSGYYGGGGYGGAAYYSRPVRSRPRSGRTYSDIANVLAQDKYLGLGAGRYLPRAPYSHLWG</sequence>
<dbReference type="EMBL" id="JAJJHW010000824">
    <property type="protein sequence ID" value="KAH8381596.1"/>
    <property type="molecule type" value="Genomic_DNA"/>
</dbReference>
<dbReference type="Proteomes" id="UP001200034">
    <property type="component" value="Unassembled WGS sequence"/>
</dbReference>
<proteinExistence type="predicted"/>
<keyword evidence="1" id="KW-0732">Signal</keyword>
<accession>A0AAD4K7H0</accession>
<name>A0AAD4K7H0_9MUSC</name>
<feature type="signal peptide" evidence="1">
    <location>
        <begin position="1"/>
        <end position="27"/>
    </location>
</feature>
<keyword evidence="3" id="KW-1185">Reference proteome</keyword>
<organism evidence="2 3">
    <name type="scientific">Drosophila rubida</name>
    <dbReference type="NCBI Taxonomy" id="30044"/>
    <lineage>
        <taxon>Eukaryota</taxon>
        <taxon>Metazoa</taxon>
        <taxon>Ecdysozoa</taxon>
        <taxon>Arthropoda</taxon>
        <taxon>Hexapoda</taxon>
        <taxon>Insecta</taxon>
        <taxon>Pterygota</taxon>
        <taxon>Neoptera</taxon>
        <taxon>Endopterygota</taxon>
        <taxon>Diptera</taxon>
        <taxon>Brachycera</taxon>
        <taxon>Muscomorpha</taxon>
        <taxon>Ephydroidea</taxon>
        <taxon>Drosophilidae</taxon>
        <taxon>Drosophila</taxon>
    </lineage>
</organism>
<evidence type="ECO:0000313" key="3">
    <source>
        <dbReference type="Proteomes" id="UP001200034"/>
    </source>
</evidence>
<evidence type="ECO:0000256" key="1">
    <source>
        <dbReference type="SAM" id="SignalP"/>
    </source>
</evidence>
<feature type="chain" id="PRO_5042067263" evidence="1">
    <location>
        <begin position="28"/>
        <end position="132"/>
    </location>
</feature>
<reference evidence="2" key="1">
    <citation type="journal article" date="2021" name="Mol. Ecol. Resour.">
        <title>Phylogenomic analyses of the genus Drosophila reveals genomic signals of climate adaptation.</title>
        <authorList>
            <person name="Li F."/>
            <person name="Rane R.V."/>
            <person name="Luria V."/>
            <person name="Xiong Z."/>
            <person name="Chen J."/>
            <person name="Li Z."/>
            <person name="Catullo R.A."/>
            <person name="Griffin P.C."/>
            <person name="Schiffer M."/>
            <person name="Pearce S."/>
            <person name="Lee S.F."/>
            <person name="McElroy K."/>
            <person name="Stocker A."/>
            <person name="Shirriffs J."/>
            <person name="Cockerell F."/>
            <person name="Coppin C."/>
            <person name="Sgro C.M."/>
            <person name="Karger A."/>
            <person name="Cain J.W."/>
            <person name="Weber J.A."/>
            <person name="Santpere G."/>
            <person name="Kirschner M.W."/>
            <person name="Hoffmann A.A."/>
            <person name="Oakeshott J.G."/>
            <person name="Zhang G."/>
        </authorList>
    </citation>
    <scope>NUCLEOTIDE SEQUENCE</scope>
    <source>
        <strain evidence="2">BGI-SZ-2011g</strain>
    </source>
</reference>
<dbReference type="AlphaFoldDB" id="A0AAD4K7H0"/>
<feature type="non-terminal residue" evidence="2">
    <location>
        <position position="1"/>
    </location>
</feature>
<gene>
    <name evidence="2" type="ORF">KR093_008952</name>
</gene>
<protein>
    <submittedName>
        <fullName evidence="2">Uncharacterized protein</fullName>
    </submittedName>
</protein>
<evidence type="ECO:0000313" key="2">
    <source>
        <dbReference type="EMBL" id="KAH8381596.1"/>
    </source>
</evidence>
<comment type="caution">
    <text evidence="2">The sequence shown here is derived from an EMBL/GenBank/DDBJ whole genome shotgun (WGS) entry which is preliminary data.</text>
</comment>